<dbReference type="Proteomes" id="UP000037696">
    <property type="component" value="Unassembled WGS sequence"/>
</dbReference>
<organism evidence="1 2">
    <name type="scientific">Penicillium nordicum</name>
    <dbReference type="NCBI Taxonomy" id="229535"/>
    <lineage>
        <taxon>Eukaryota</taxon>
        <taxon>Fungi</taxon>
        <taxon>Dikarya</taxon>
        <taxon>Ascomycota</taxon>
        <taxon>Pezizomycotina</taxon>
        <taxon>Eurotiomycetes</taxon>
        <taxon>Eurotiomycetidae</taxon>
        <taxon>Eurotiales</taxon>
        <taxon>Aspergillaceae</taxon>
        <taxon>Penicillium</taxon>
    </lineage>
</organism>
<comment type="caution">
    <text evidence="1">The sequence shown here is derived from an EMBL/GenBank/DDBJ whole genome shotgun (WGS) entry which is preliminary data.</text>
</comment>
<name>A0A0M8P0H9_9EURO</name>
<proteinExistence type="predicted"/>
<keyword evidence="2" id="KW-1185">Reference proteome</keyword>
<reference evidence="1 2" key="1">
    <citation type="submission" date="2015-08" db="EMBL/GenBank/DDBJ databases">
        <title>Genome sequencing of Penicillium nordicum.</title>
        <authorList>
            <person name="Nguyen H.D."/>
            <person name="Seifert K.A."/>
        </authorList>
    </citation>
    <scope>NUCLEOTIDE SEQUENCE [LARGE SCALE GENOMIC DNA]</scope>
    <source>
        <strain evidence="1 2">DAOMC 185683</strain>
    </source>
</reference>
<protein>
    <submittedName>
        <fullName evidence="1">Uncharacterized protein</fullName>
    </submittedName>
</protein>
<sequence>MEGPLRDPDSELPNVDLWNSNSFFVLVSPTRYQIFIIVFTSHQFFTYTTMSNSIENTENRIQDAVKAYHQSTKPNIAGSRSRSRDMRTPLRYWMLRYAQQSC</sequence>
<accession>A0A0M8P0H9</accession>
<dbReference type="AlphaFoldDB" id="A0A0M8P0H9"/>
<evidence type="ECO:0000313" key="2">
    <source>
        <dbReference type="Proteomes" id="UP000037696"/>
    </source>
</evidence>
<dbReference type="EMBL" id="LHQQ01000101">
    <property type="protein sequence ID" value="KOS42638.1"/>
    <property type="molecule type" value="Genomic_DNA"/>
</dbReference>
<evidence type="ECO:0000313" key="1">
    <source>
        <dbReference type="EMBL" id="KOS42638.1"/>
    </source>
</evidence>
<gene>
    <name evidence="1" type="ORF">ACN38_g6460</name>
</gene>